<dbReference type="InterPro" id="IPR036322">
    <property type="entry name" value="WD40_repeat_dom_sf"/>
</dbReference>
<dbReference type="GO" id="GO:0003723">
    <property type="term" value="F:RNA binding"/>
    <property type="evidence" value="ECO:0007669"/>
    <property type="project" value="TreeGrafter"/>
</dbReference>
<dbReference type="OMA" id="ISTITMC"/>
<dbReference type="GO" id="GO:0015030">
    <property type="term" value="C:Cajal body"/>
    <property type="evidence" value="ECO:0007669"/>
    <property type="project" value="TreeGrafter"/>
</dbReference>
<protein>
    <recommendedName>
        <fullName evidence="2">WD repeat-containing protein 79</fullName>
    </recommendedName>
</protein>
<name>A0A915HNQ1_ROMCU</name>
<accession>A0A915HNQ1</accession>
<comment type="similarity">
    <text evidence="1">Belongs to the TCAB1 family.</text>
</comment>
<evidence type="ECO:0000256" key="1">
    <source>
        <dbReference type="ARBA" id="ARBA00038279"/>
    </source>
</evidence>
<dbReference type="GO" id="GO:0030576">
    <property type="term" value="P:Cajal body organization"/>
    <property type="evidence" value="ECO:0007669"/>
    <property type="project" value="TreeGrafter"/>
</dbReference>
<dbReference type="InterPro" id="IPR051150">
    <property type="entry name" value="SWT21/TCAB1_mRNA_Telomere"/>
</dbReference>
<dbReference type="Gene3D" id="2.130.10.10">
    <property type="entry name" value="YVTN repeat-like/Quinoprotein amine dehydrogenase"/>
    <property type="match status" value="1"/>
</dbReference>
<dbReference type="AlphaFoldDB" id="A0A915HNQ1"/>
<dbReference type="InterPro" id="IPR015943">
    <property type="entry name" value="WD40/YVTN_repeat-like_dom_sf"/>
</dbReference>
<dbReference type="Pfam" id="PF00400">
    <property type="entry name" value="WD40"/>
    <property type="match status" value="1"/>
</dbReference>
<dbReference type="PANTHER" id="PTHR13211">
    <property type="entry name" value="TELOMERASE CAJAL BODY PROTEIN 1"/>
    <property type="match status" value="1"/>
</dbReference>
<evidence type="ECO:0000313" key="3">
    <source>
        <dbReference type="Proteomes" id="UP000887565"/>
    </source>
</evidence>
<dbReference type="Proteomes" id="UP000887565">
    <property type="component" value="Unplaced"/>
</dbReference>
<dbReference type="PANTHER" id="PTHR13211:SF0">
    <property type="entry name" value="TELOMERASE CAJAL BODY PROTEIN 1"/>
    <property type="match status" value="1"/>
</dbReference>
<dbReference type="InterPro" id="IPR001680">
    <property type="entry name" value="WD40_rpt"/>
</dbReference>
<keyword evidence="3" id="KW-1185">Reference proteome</keyword>
<evidence type="ECO:0000256" key="2">
    <source>
        <dbReference type="ARBA" id="ARBA00041558"/>
    </source>
</evidence>
<organism evidence="3 4">
    <name type="scientific">Romanomermis culicivorax</name>
    <name type="common">Nematode worm</name>
    <dbReference type="NCBI Taxonomy" id="13658"/>
    <lineage>
        <taxon>Eukaryota</taxon>
        <taxon>Metazoa</taxon>
        <taxon>Ecdysozoa</taxon>
        <taxon>Nematoda</taxon>
        <taxon>Enoplea</taxon>
        <taxon>Dorylaimia</taxon>
        <taxon>Mermithida</taxon>
        <taxon>Mermithoidea</taxon>
        <taxon>Mermithidae</taxon>
        <taxon>Romanomermis</taxon>
    </lineage>
</organism>
<sequence>DEKVAAHSVSFSLDGCKVYAGFKKCIRIFDFFRPGKQIETRSTAGDKHLGNGQSGIISTITMCPTLAGCYACGSYDRSIAIYADELPDPQFVLQGQIGGVTHLMYSPDGHCLFSGGRK</sequence>
<dbReference type="SUPFAM" id="SSF50978">
    <property type="entry name" value="WD40 repeat-like"/>
    <property type="match status" value="1"/>
</dbReference>
<proteinExistence type="inferred from homology"/>
<evidence type="ECO:0000313" key="4">
    <source>
        <dbReference type="WBParaSite" id="nRc.2.0.1.t03136-RA"/>
    </source>
</evidence>
<reference evidence="4" key="1">
    <citation type="submission" date="2022-11" db="UniProtKB">
        <authorList>
            <consortium name="WormBaseParasite"/>
        </authorList>
    </citation>
    <scope>IDENTIFICATION</scope>
</reference>
<dbReference type="WBParaSite" id="nRc.2.0.1.t03136-RA">
    <property type="protein sequence ID" value="nRc.2.0.1.t03136-RA"/>
    <property type="gene ID" value="nRc.2.0.1.g03136"/>
</dbReference>